<dbReference type="SUPFAM" id="SSF55961">
    <property type="entry name" value="Bet v1-like"/>
    <property type="match status" value="1"/>
</dbReference>
<dbReference type="InterPro" id="IPR005031">
    <property type="entry name" value="COQ10_START"/>
</dbReference>
<dbReference type="PANTHER" id="PTHR34060:SF1">
    <property type="entry name" value="POLYKETIDE CYCLASE _ DEHYDRASE AND LIPID TRANSPORT PROTEIN"/>
    <property type="match status" value="1"/>
</dbReference>
<dbReference type="Gene3D" id="3.30.530.20">
    <property type="match status" value="1"/>
</dbReference>
<evidence type="ECO:0000259" key="2">
    <source>
        <dbReference type="Pfam" id="PF03364"/>
    </source>
</evidence>
<dbReference type="EMBL" id="JBBKZU010000011">
    <property type="protein sequence ID" value="MEJ8814167.1"/>
    <property type="molecule type" value="Genomic_DNA"/>
</dbReference>
<dbReference type="InterPro" id="IPR023393">
    <property type="entry name" value="START-like_dom_sf"/>
</dbReference>
<evidence type="ECO:0000313" key="3">
    <source>
        <dbReference type="EMBL" id="MEJ8814167.1"/>
    </source>
</evidence>
<organism evidence="3 4">
    <name type="scientific">Variovorax ureilyticus</name>
    <dbReference type="NCBI Taxonomy" id="1836198"/>
    <lineage>
        <taxon>Bacteria</taxon>
        <taxon>Pseudomonadati</taxon>
        <taxon>Pseudomonadota</taxon>
        <taxon>Betaproteobacteria</taxon>
        <taxon>Burkholderiales</taxon>
        <taxon>Comamonadaceae</taxon>
        <taxon>Variovorax</taxon>
    </lineage>
</organism>
<dbReference type="Pfam" id="PF03364">
    <property type="entry name" value="Polyketide_cyc"/>
    <property type="match status" value="1"/>
</dbReference>
<gene>
    <name evidence="3" type="ORF">WKW77_23985</name>
</gene>
<comment type="caution">
    <text evidence="3">The sequence shown here is derived from an EMBL/GenBank/DDBJ whole genome shotgun (WGS) entry which is preliminary data.</text>
</comment>
<protein>
    <submittedName>
        <fullName evidence="3">SRPBCC family protein</fullName>
    </submittedName>
</protein>
<sequence>MSRAGKLLVVGATAWLLGTPPLAQRVDIETHRKDDTVTVEVSAEMPVDPRTVWNVITDYDHLPRFIPYMRSSRVLQREADRVIVEQSGELAFLFFRQPVEVKLAVVESPQTHVAARAIGGNLRALDGRYTVESLPSGYTRLSYSGRLVPGFDVPPVIGRIALQTVMARQFDAMVKEIVRRDADGRRK</sequence>
<dbReference type="PANTHER" id="PTHR34060">
    <property type="entry name" value="POLYKETIDE CYCLASE / DEHYDRASE AND LIPID TRANSPORT PROTEIN"/>
    <property type="match status" value="1"/>
</dbReference>
<feature type="domain" description="Coenzyme Q-binding protein COQ10 START" evidence="2">
    <location>
        <begin position="45"/>
        <end position="173"/>
    </location>
</feature>
<keyword evidence="4" id="KW-1185">Reference proteome</keyword>
<dbReference type="RefSeq" id="WP_340359393.1">
    <property type="nucleotide sequence ID" value="NZ_JBBKZU010000011.1"/>
</dbReference>
<proteinExistence type="inferred from homology"/>
<evidence type="ECO:0000256" key="1">
    <source>
        <dbReference type="ARBA" id="ARBA00008918"/>
    </source>
</evidence>
<accession>A0ABU8VKH2</accession>
<evidence type="ECO:0000313" key="4">
    <source>
        <dbReference type="Proteomes" id="UP001365846"/>
    </source>
</evidence>
<reference evidence="3 4" key="1">
    <citation type="submission" date="2024-03" db="EMBL/GenBank/DDBJ databases">
        <title>Novel species of the genus Variovorax.</title>
        <authorList>
            <person name="Liu Q."/>
            <person name="Xin Y.-H."/>
        </authorList>
    </citation>
    <scope>NUCLEOTIDE SEQUENCE [LARGE SCALE GENOMIC DNA]</scope>
    <source>
        <strain evidence="3 4">KACC 18899</strain>
    </source>
</reference>
<name>A0ABU8VKH2_9BURK</name>
<dbReference type="Proteomes" id="UP001365846">
    <property type="component" value="Unassembled WGS sequence"/>
</dbReference>
<comment type="similarity">
    <text evidence="1">Belongs to the ribosome association toxin RatA family.</text>
</comment>